<dbReference type="InterPro" id="IPR027275">
    <property type="entry name" value="PRC-brl_dom"/>
</dbReference>
<dbReference type="Pfam" id="PF05239">
    <property type="entry name" value="PRC"/>
    <property type="match status" value="1"/>
</dbReference>
<dbReference type="Gene3D" id="3.90.50.10">
    <property type="entry name" value="Photosynthetic Reaction Center, subunit H, domain 2"/>
    <property type="match status" value="1"/>
</dbReference>
<reference evidence="3" key="1">
    <citation type="submission" date="2023-07" db="EMBL/GenBank/DDBJ databases">
        <title>30 novel species of actinomycetes from the DSMZ collection.</title>
        <authorList>
            <person name="Nouioui I."/>
        </authorList>
    </citation>
    <scope>NUCLEOTIDE SEQUENCE [LARGE SCALE GENOMIC DNA]</scope>
    <source>
        <strain evidence="3">DSM 44399</strain>
    </source>
</reference>
<dbReference type="PANTHER" id="PTHR36505">
    <property type="entry name" value="BLR1072 PROTEIN"/>
    <property type="match status" value="1"/>
</dbReference>
<name>A0ABU2JF69_9ACTN</name>
<evidence type="ECO:0000313" key="3">
    <source>
        <dbReference type="Proteomes" id="UP001183176"/>
    </source>
</evidence>
<dbReference type="SUPFAM" id="SSF50346">
    <property type="entry name" value="PRC-barrel domain"/>
    <property type="match status" value="1"/>
</dbReference>
<dbReference type="EMBL" id="JAVREH010000045">
    <property type="protein sequence ID" value="MDT0263621.1"/>
    <property type="molecule type" value="Genomic_DNA"/>
</dbReference>
<evidence type="ECO:0000313" key="2">
    <source>
        <dbReference type="EMBL" id="MDT0263621.1"/>
    </source>
</evidence>
<dbReference type="PANTHER" id="PTHR36505:SF1">
    <property type="entry name" value="BLR1072 PROTEIN"/>
    <property type="match status" value="1"/>
</dbReference>
<dbReference type="InterPro" id="IPR011033">
    <property type="entry name" value="PRC_barrel-like_sf"/>
</dbReference>
<dbReference type="RefSeq" id="WP_311424767.1">
    <property type="nucleotide sequence ID" value="NZ_JAVREH010000045.1"/>
</dbReference>
<protein>
    <submittedName>
        <fullName evidence="2">PRC-barrel domain-containing protein</fullName>
    </submittedName>
</protein>
<gene>
    <name evidence="2" type="ORF">RM423_19770</name>
</gene>
<proteinExistence type="predicted"/>
<evidence type="ECO:0000259" key="1">
    <source>
        <dbReference type="Pfam" id="PF05239"/>
    </source>
</evidence>
<comment type="caution">
    <text evidence="2">The sequence shown here is derived from an EMBL/GenBank/DDBJ whole genome shotgun (WGS) entry which is preliminary data.</text>
</comment>
<accession>A0ABU2JF69</accession>
<organism evidence="2 3">
    <name type="scientific">Jatrophihabitans lederbergiae</name>
    <dbReference type="NCBI Taxonomy" id="3075547"/>
    <lineage>
        <taxon>Bacteria</taxon>
        <taxon>Bacillati</taxon>
        <taxon>Actinomycetota</taxon>
        <taxon>Actinomycetes</taxon>
        <taxon>Jatrophihabitantales</taxon>
        <taxon>Jatrophihabitantaceae</taxon>
        <taxon>Jatrophihabitans</taxon>
    </lineage>
</organism>
<dbReference type="InterPro" id="IPR014747">
    <property type="entry name" value="Bac_photo_RC_H_C"/>
</dbReference>
<feature type="domain" description="PRC-barrel" evidence="1">
    <location>
        <begin position="23"/>
        <end position="95"/>
    </location>
</feature>
<sequence>MTTQNNDTLSKLSDTDKIIDGAANDIRGRKVKDKDGKDVGKVHDLLIDDSEGKVRFMLIEHGGFLGIGEIKSFIPVDAITRITEDDVFINQTRDHVAAAPGYEPALINERAYHEDIYNHYAFASYWGAGYAYPGFML</sequence>
<dbReference type="Proteomes" id="UP001183176">
    <property type="component" value="Unassembled WGS sequence"/>
</dbReference>
<keyword evidence="3" id="KW-1185">Reference proteome</keyword>